<evidence type="ECO:0000256" key="6">
    <source>
        <dbReference type="ARBA" id="ARBA00022729"/>
    </source>
</evidence>
<dbReference type="Gene3D" id="2.60.40.4060">
    <property type="entry name" value="Reeler domain"/>
    <property type="match status" value="1"/>
</dbReference>
<dbReference type="CDD" id="cd08544">
    <property type="entry name" value="Reeler"/>
    <property type="match status" value="1"/>
</dbReference>
<dbReference type="InterPro" id="IPR002861">
    <property type="entry name" value="Reeler_dom"/>
</dbReference>
<keyword evidence="3" id="KW-0964">Secreted</keyword>
<evidence type="ECO:0000256" key="7">
    <source>
        <dbReference type="ARBA" id="ARBA00022859"/>
    </source>
</evidence>
<keyword evidence="11" id="KW-1185">Reference proteome</keyword>
<dbReference type="RefSeq" id="XP_014665718.1">
    <property type="nucleotide sequence ID" value="XM_014810232.1"/>
</dbReference>
<keyword evidence="8" id="KW-0044">Antibiotic</keyword>
<dbReference type="PANTHER" id="PTHR45828">
    <property type="entry name" value="CYTOCHROME B561/FERRIC REDUCTASE TRANSMEMBRANE"/>
    <property type="match status" value="1"/>
</dbReference>
<reference evidence="12" key="1">
    <citation type="submission" date="2025-08" db="UniProtKB">
        <authorList>
            <consortium name="RefSeq"/>
        </authorList>
    </citation>
    <scope>IDENTIFICATION</scope>
</reference>
<evidence type="ECO:0000313" key="12">
    <source>
        <dbReference type="RefSeq" id="XP_014665718.1"/>
    </source>
</evidence>
<evidence type="ECO:0000256" key="3">
    <source>
        <dbReference type="ARBA" id="ARBA00022525"/>
    </source>
</evidence>
<evidence type="ECO:0000313" key="11">
    <source>
        <dbReference type="Proteomes" id="UP000695022"/>
    </source>
</evidence>
<evidence type="ECO:0000256" key="8">
    <source>
        <dbReference type="ARBA" id="ARBA00023022"/>
    </source>
</evidence>
<evidence type="ECO:0000256" key="1">
    <source>
        <dbReference type="ARBA" id="ARBA00004613"/>
    </source>
</evidence>
<comment type="similarity">
    <text evidence="2">Belongs to the insect defense protein family.</text>
</comment>
<dbReference type="Pfam" id="PF02014">
    <property type="entry name" value="Reeler"/>
    <property type="match status" value="1"/>
</dbReference>
<gene>
    <name evidence="12" type="primary">LOC106807784</name>
</gene>
<dbReference type="Proteomes" id="UP000695022">
    <property type="component" value="Unplaced"/>
</dbReference>
<sequence length="180" mass="19262">MYLRTIFVILVVVGPIAFGFPGGVPMSACGSLLPRHGRNTPMDGPAPYIVIVDAISYVPNQIVNVLLAGSSLWPFEGFMLQARNSASESIVGEFITTPNGTKVLECSGGPTTMTHASNDKRIWDVFSWRAPSDNVGDIYFTATMLRSFNKYWVDMRSSVISGPASADGDTVQGIIVGALG</sequence>
<feature type="signal peptide" evidence="9">
    <location>
        <begin position="1"/>
        <end position="19"/>
    </location>
</feature>
<evidence type="ECO:0000259" key="10">
    <source>
        <dbReference type="PROSITE" id="PS51019"/>
    </source>
</evidence>
<organism evidence="11 12">
    <name type="scientific">Priapulus caudatus</name>
    <name type="common">Priapulid worm</name>
    <dbReference type="NCBI Taxonomy" id="37621"/>
    <lineage>
        <taxon>Eukaryota</taxon>
        <taxon>Metazoa</taxon>
        <taxon>Ecdysozoa</taxon>
        <taxon>Scalidophora</taxon>
        <taxon>Priapulida</taxon>
        <taxon>Priapulimorpha</taxon>
        <taxon>Priapulimorphida</taxon>
        <taxon>Priapulidae</taxon>
        <taxon>Priapulus</taxon>
    </lineage>
</organism>
<keyword evidence="6 9" id="KW-0732">Signal</keyword>
<evidence type="ECO:0000256" key="4">
    <source>
        <dbReference type="ARBA" id="ARBA00022529"/>
    </source>
</evidence>
<dbReference type="PANTHER" id="PTHR45828:SF9">
    <property type="entry name" value="CELL WALL INTEGRITY AND STRESS RESPONSE COMPONENT 4-LIKE-RELATED"/>
    <property type="match status" value="1"/>
</dbReference>
<feature type="chain" id="PRO_5047000662" evidence="9">
    <location>
        <begin position="20"/>
        <end position="180"/>
    </location>
</feature>
<evidence type="ECO:0000256" key="5">
    <source>
        <dbReference type="ARBA" id="ARBA00022588"/>
    </source>
</evidence>
<keyword evidence="7" id="KW-0391">Immunity</keyword>
<dbReference type="PROSITE" id="PS51019">
    <property type="entry name" value="REELIN"/>
    <property type="match status" value="1"/>
</dbReference>
<keyword evidence="5" id="KW-0399">Innate immunity</keyword>
<evidence type="ECO:0000256" key="9">
    <source>
        <dbReference type="SAM" id="SignalP"/>
    </source>
</evidence>
<dbReference type="GeneID" id="106807784"/>
<comment type="subcellular location">
    <subcellularLocation>
        <location evidence="1">Secreted</location>
    </subcellularLocation>
</comment>
<feature type="domain" description="Reelin" evidence="10">
    <location>
        <begin position="14"/>
        <end position="177"/>
    </location>
</feature>
<name>A0ABM1E0J7_PRICU</name>
<dbReference type="InterPro" id="IPR042307">
    <property type="entry name" value="Reeler_sf"/>
</dbReference>
<proteinExistence type="inferred from homology"/>
<keyword evidence="4" id="KW-0929">Antimicrobial</keyword>
<evidence type="ECO:0000256" key="2">
    <source>
        <dbReference type="ARBA" id="ARBA00008501"/>
    </source>
</evidence>
<dbReference type="InterPro" id="IPR051237">
    <property type="entry name" value="Ferric-chelate_Red/DefProt"/>
</dbReference>
<accession>A0ABM1E0J7</accession>
<protein>
    <submittedName>
        <fullName evidence="12">Ferric-chelate reductase 1</fullName>
    </submittedName>
</protein>